<accession>A0A453YZC5</accession>
<dbReference type="EnsemblMetazoa" id="AGAP029335-RA">
    <property type="protein sequence ID" value="AGAP029335-PA"/>
    <property type="gene ID" value="AGAP029335"/>
</dbReference>
<evidence type="ECO:0000259" key="1">
    <source>
        <dbReference type="Pfam" id="PF18322"/>
    </source>
</evidence>
<protein>
    <submittedName>
        <fullName evidence="2">CLIP_1 domain-containing protein</fullName>
    </submittedName>
</protein>
<dbReference type="InterPro" id="IPR041515">
    <property type="entry name" value="PPAF-2-like_Clip"/>
</dbReference>
<dbReference type="VEuPathDB" id="VectorBase:AGAMI1_001768"/>
<name>A0A453YZC5_ANOGA</name>
<dbReference type="Pfam" id="PF18322">
    <property type="entry name" value="CLIP_1"/>
    <property type="match status" value="1"/>
</dbReference>
<reference evidence="2" key="3">
    <citation type="submission" date="2020-05" db="UniProtKB">
        <authorList>
            <consortium name="EnsemblMetazoa"/>
        </authorList>
    </citation>
    <scope>IDENTIFICATION</scope>
    <source>
        <strain evidence="2">PEST</strain>
    </source>
</reference>
<feature type="domain" description="PPAF-2-like Clip" evidence="1">
    <location>
        <begin position="45"/>
        <end position="91"/>
    </location>
</feature>
<proteinExistence type="predicted"/>
<dbReference type="EMBL" id="AAAB01008986">
    <property type="status" value="NOT_ANNOTATED_CDS"/>
    <property type="molecule type" value="Genomic_DNA"/>
</dbReference>
<evidence type="ECO:0000313" key="3">
    <source>
        <dbReference type="Proteomes" id="UP000007062"/>
    </source>
</evidence>
<evidence type="ECO:0000313" key="2">
    <source>
        <dbReference type="EnsemblMetazoa" id="AGAP029335-PA"/>
    </source>
</evidence>
<reference evidence="2 3" key="2">
    <citation type="journal article" date="2004" name="Trends Parasitol.">
        <title>The Anopheles gambiae genome: an update.</title>
        <authorList>
            <person name="Mongin E."/>
            <person name="Louis C."/>
            <person name="Holt R.A."/>
            <person name="Birney E."/>
            <person name="Collins F.H."/>
        </authorList>
    </citation>
    <scope>NUCLEOTIDE SEQUENCE [LARGE SCALE GENOMIC DNA]</scope>
    <source>
        <strain evidence="2 3">PEST</strain>
    </source>
</reference>
<dbReference type="InParanoid" id="A0A453YZC5"/>
<dbReference type="AlphaFoldDB" id="A0A453YZC5"/>
<dbReference type="Proteomes" id="UP000007062">
    <property type="component" value="Chromosome 3L"/>
</dbReference>
<dbReference type="VEuPathDB" id="VectorBase:AGAP029335"/>
<keyword evidence="3" id="KW-1185">Reference proteome</keyword>
<reference evidence="2 3" key="1">
    <citation type="journal article" date="2002" name="Science">
        <title>The genome sequence of the malaria mosquito Anopheles gambiae.</title>
        <authorList>
            <person name="Holt R.A."/>
            <person name="Subramanian G.M."/>
            <person name="Halpern A."/>
            <person name="Sutton G.G."/>
            <person name="Charlab R."/>
            <person name="Nusskern D.R."/>
            <person name="Wincker P."/>
            <person name="Clark A.G."/>
            <person name="Ribeiro J.M."/>
            <person name="Wides R."/>
            <person name="Salzberg S.L."/>
            <person name="Loftus B."/>
            <person name="Yandell M."/>
            <person name="Majoros W.H."/>
            <person name="Rusch D.B."/>
            <person name="Lai Z."/>
            <person name="Kraft C.L."/>
            <person name="Abril J.F."/>
            <person name="Anthouard V."/>
            <person name="Arensburger P."/>
            <person name="Atkinson P.W."/>
            <person name="Baden H."/>
            <person name="de Berardinis V."/>
            <person name="Baldwin D."/>
            <person name="Benes V."/>
            <person name="Biedler J."/>
            <person name="Blass C."/>
            <person name="Bolanos R."/>
            <person name="Boscus D."/>
            <person name="Barnstead M."/>
            <person name="Cai S."/>
            <person name="Center A."/>
            <person name="Chaturverdi K."/>
            <person name="Christophides G.K."/>
            <person name="Chrystal M.A."/>
            <person name="Clamp M."/>
            <person name="Cravchik A."/>
            <person name="Curwen V."/>
            <person name="Dana A."/>
            <person name="Delcher A."/>
            <person name="Dew I."/>
            <person name="Evans C.A."/>
            <person name="Flanigan M."/>
            <person name="Grundschober-Freimoser A."/>
            <person name="Friedli L."/>
            <person name="Gu Z."/>
            <person name="Guan P."/>
            <person name="Guigo R."/>
            <person name="Hillenmeyer M.E."/>
            <person name="Hladun S.L."/>
            <person name="Hogan J.R."/>
            <person name="Hong Y.S."/>
            <person name="Hoover J."/>
            <person name="Jaillon O."/>
            <person name="Ke Z."/>
            <person name="Kodira C."/>
            <person name="Kokoza E."/>
            <person name="Koutsos A."/>
            <person name="Letunic I."/>
            <person name="Levitsky A."/>
            <person name="Liang Y."/>
            <person name="Lin J.J."/>
            <person name="Lobo N.F."/>
            <person name="Lopez J.R."/>
            <person name="Malek J.A."/>
            <person name="McIntosh T.C."/>
            <person name="Meister S."/>
            <person name="Miller J."/>
            <person name="Mobarry C."/>
            <person name="Mongin E."/>
            <person name="Murphy S.D."/>
            <person name="O'Brochta D.A."/>
            <person name="Pfannkoch C."/>
            <person name="Qi R."/>
            <person name="Regier M.A."/>
            <person name="Remington K."/>
            <person name="Shao H."/>
            <person name="Sharakhova M.V."/>
            <person name="Sitter C.D."/>
            <person name="Shetty J."/>
            <person name="Smith T.J."/>
            <person name="Strong R."/>
            <person name="Sun J."/>
            <person name="Thomasova D."/>
            <person name="Ton L.Q."/>
            <person name="Topalis P."/>
            <person name="Tu Z."/>
            <person name="Unger M.F."/>
            <person name="Walenz B."/>
            <person name="Wang A."/>
            <person name="Wang J."/>
            <person name="Wang M."/>
            <person name="Wang X."/>
            <person name="Woodford K.J."/>
            <person name="Wortman J.R."/>
            <person name="Wu M."/>
            <person name="Yao A."/>
            <person name="Zdobnov E.M."/>
            <person name="Zhang H."/>
            <person name="Zhao Q."/>
            <person name="Zhao S."/>
            <person name="Zhu S.C."/>
            <person name="Zhimulev I."/>
            <person name="Coluzzi M."/>
            <person name="della Torre A."/>
            <person name="Roth C.W."/>
            <person name="Louis C."/>
            <person name="Kalush F."/>
            <person name="Mural R.J."/>
            <person name="Myers E.W."/>
            <person name="Adams M.D."/>
            <person name="Smith H.O."/>
            <person name="Broder S."/>
            <person name="Gardner M.J."/>
            <person name="Fraser C.M."/>
            <person name="Birney E."/>
            <person name="Bork P."/>
            <person name="Brey P.T."/>
            <person name="Venter J.C."/>
            <person name="Weissenbach J."/>
            <person name="Kafatos F.C."/>
            <person name="Collins F.H."/>
            <person name="Hoffman S.L."/>
        </authorList>
    </citation>
    <scope>NUCLEOTIDE SEQUENCE [LARGE SCALE GENOMIC DNA]</scope>
    <source>
        <strain evidence="2 3">PEST</strain>
    </source>
</reference>
<sequence length="130" mass="14632">MFWQIGKVGALQILMLASVHLIRYAECIADHDIEIPGQQRILSYRTKECSGYCVMYNLCQDNKIIPAGAGKIFPPAHKEPECPHPWLVCCKKRPNPNRPPTSTIEPPLPVTGEVSNRSTCGFRSRKNLFP</sequence>
<organism evidence="2 3">
    <name type="scientific">Anopheles gambiae</name>
    <name type="common">African malaria mosquito</name>
    <dbReference type="NCBI Taxonomy" id="7165"/>
    <lineage>
        <taxon>Eukaryota</taxon>
        <taxon>Metazoa</taxon>
        <taxon>Ecdysozoa</taxon>
        <taxon>Arthropoda</taxon>
        <taxon>Hexapoda</taxon>
        <taxon>Insecta</taxon>
        <taxon>Pterygota</taxon>
        <taxon>Neoptera</taxon>
        <taxon>Endopterygota</taxon>
        <taxon>Diptera</taxon>
        <taxon>Nematocera</taxon>
        <taxon>Culicoidea</taxon>
        <taxon>Culicidae</taxon>
        <taxon>Anophelinae</taxon>
        <taxon>Anopheles</taxon>
    </lineage>
</organism>